<protein>
    <submittedName>
        <fullName evidence="2">Uncharacterized protein</fullName>
    </submittedName>
</protein>
<sequence>MEAKVGKTMDAPSGLIGLLGREAGRRATSRGSNKPVQDKSVRSWGRPAGVAETRGVYPEQCRGAQTMRAFPPGSAALLGHTTRHGKPAETLRPLISEDQLAESTLSYVERLRQGSPADKSIRA</sequence>
<dbReference type="KEGG" id="nneo:PQG83_08480"/>
<gene>
    <name evidence="2" type="ORF">PQG83_08480</name>
</gene>
<dbReference type="EMBL" id="CP116968">
    <property type="protein sequence ID" value="WNM63776.1"/>
    <property type="molecule type" value="Genomic_DNA"/>
</dbReference>
<evidence type="ECO:0000256" key="1">
    <source>
        <dbReference type="SAM" id="MobiDB-lite"/>
    </source>
</evidence>
<reference evidence="2 3" key="1">
    <citation type="submission" date="2023-01" db="EMBL/GenBank/DDBJ databases">
        <title>Cultivation and genomic characterization of new, ubiquitous marine nitrite-oxidizing bacteria from the Nitrospirales.</title>
        <authorList>
            <person name="Mueller A.J."/>
            <person name="Daebeler A."/>
            <person name="Herbold C.W."/>
            <person name="Kirkegaard R.H."/>
            <person name="Daims H."/>
        </authorList>
    </citation>
    <scope>NUCLEOTIDE SEQUENCE [LARGE SCALE GENOMIC DNA]</scope>
    <source>
        <strain evidence="2 3">DK</strain>
    </source>
</reference>
<proteinExistence type="predicted"/>
<evidence type="ECO:0000313" key="3">
    <source>
        <dbReference type="Proteomes" id="UP001302494"/>
    </source>
</evidence>
<dbReference type="RefSeq" id="WP_312748470.1">
    <property type="nucleotide sequence ID" value="NZ_CP116968.1"/>
</dbReference>
<organism evidence="2 3">
    <name type="scientific">Candidatus Nitrospira neomarina</name>
    <dbReference type="NCBI Taxonomy" id="3020899"/>
    <lineage>
        <taxon>Bacteria</taxon>
        <taxon>Pseudomonadati</taxon>
        <taxon>Nitrospirota</taxon>
        <taxon>Nitrospiria</taxon>
        <taxon>Nitrospirales</taxon>
        <taxon>Nitrospiraceae</taxon>
        <taxon>Nitrospira</taxon>
    </lineage>
</organism>
<dbReference type="AlphaFoldDB" id="A0AA96GUE9"/>
<evidence type="ECO:0000313" key="2">
    <source>
        <dbReference type="EMBL" id="WNM63776.1"/>
    </source>
</evidence>
<name>A0AA96GUE9_9BACT</name>
<accession>A0AA96GUE9</accession>
<keyword evidence="3" id="KW-1185">Reference proteome</keyword>
<feature type="region of interest" description="Disordered" evidence="1">
    <location>
        <begin position="1"/>
        <end position="42"/>
    </location>
</feature>
<dbReference type="Proteomes" id="UP001302494">
    <property type="component" value="Chromosome"/>
</dbReference>